<evidence type="ECO:0000259" key="2">
    <source>
        <dbReference type="Pfam" id="PF02470"/>
    </source>
</evidence>
<dbReference type="PANTHER" id="PTHR33371:SF4">
    <property type="entry name" value="INTERMEMBRANE PHOSPHOLIPID TRANSPORT SYSTEM BINDING PROTEIN MLAD"/>
    <property type="match status" value="1"/>
</dbReference>
<gene>
    <name evidence="3" type="ORF">Mucpa_6972</name>
</gene>
<dbReference type="EMBL" id="CM001403">
    <property type="protein sequence ID" value="EHQ31019.1"/>
    <property type="molecule type" value="Genomic_DNA"/>
</dbReference>
<dbReference type="Proteomes" id="UP000002774">
    <property type="component" value="Chromosome"/>
</dbReference>
<dbReference type="eggNOG" id="COG1463">
    <property type="taxonomic scope" value="Bacteria"/>
</dbReference>
<keyword evidence="4" id="KW-1185">Reference proteome</keyword>
<evidence type="ECO:0000313" key="3">
    <source>
        <dbReference type="EMBL" id="EHQ31019.1"/>
    </source>
</evidence>
<dbReference type="Pfam" id="PF02470">
    <property type="entry name" value="MlaD"/>
    <property type="match status" value="1"/>
</dbReference>
<feature type="domain" description="Mce/MlaD" evidence="2">
    <location>
        <begin position="42"/>
        <end position="116"/>
    </location>
</feature>
<reference evidence="3" key="1">
    <citation type="submission" date="2011-09" db="EMBL/GenBank/DDBJ databases">
        <title>The permanent draft genome of Mucilaginibacter paludis DSM 18603.</title>
        <authorList>
            <consortium name="US DOE Joint Genome Institute (JGI-PGF)"/>
            <person name="Lucas S."/>
            <person name="Han J."/>
            <person name="Lapidus A."/>
            <person name="Bruce D."/>
            <person name="Goodwin L."/>
            <person name="Pitluck S."/>
            <person name="Peters L."/>
            <person name="Kyrpides N."/>
            <person name="Mavromatis K."/>
            <person name="Ivanova N."/>
            <person name="Mikhailova N."/>
            <person name="Held B."/>
            <person name="Detter J.C."/>
            <person name="Tapia R."/>
            <person name="Han C."/>
            <person name="Land M."/>
            <person name="Hauser L."/>
            <person name="Markowitz V."/>
            <person name="Cheng J.-F."/>
            <person name="Hugenholtz P."/>
            <person name="Woyke T."/>
            <person name="Wu D."/>
            <person name="Tindall B."/>
            <person name="Brambilla E."/>
            <person name="Klenk H.-P."/>
            <person name="Eisen J.A."/>
        </authorList>
    </citation>
    <scope>NUCLEOTIDE SEQUENCE [LARGE SCALE GENOMIC DNA]</scope>
    <source>
        <strain evidence="3">DSM 18603</strain>
    </source>
</reference>
<protein>
    <submittedName>
        <fullName evidence="3">Mammalian cell entry related domain protein</fullName>
    </submittedName>
</protein>
<dbReference type="STRING" id="714943.Mucpa_6972"/>
<dbReference type="PANTHER" id="PTHR33371">
    <property type="entry name" value="INTERMEMBRANE PHOSPHOLIPID TRANSPORT SYSTEM BINDING PROTEIN MLAD-RELATED"/>
    <property type="match status" value="1"/>
</dbReference>
<evidence type="ECO:0000313" key="4">
    <source>
        <dbReference type="Proteomes" id="UP000002774"/>
    </source>
</evidence>
<dbReference type="InterPro" id="IPR003399">
    <property type="entry name" value="Mce/MlaD"/>
</dbReference>
<name>H1Y660_9SPHI</name>
<organism evidence="3 4">
    <name type="scientific">Mucilaginibacter paludis DSM 18603</name>
    <dbReference type="NCBI Taxonomy" id="714943"/>
    <lineage>
        <taxon>Bacteria</taxon>
        <taxon>Pseudomonadati</taxon>
        <taxon>Bacteroidota</taxon>
        <taxon>Sphingobacteriia</taxon>
        <taxon>Sphingobacteriales</taxon>
        <taxon>Sphingobacteriaceae</taxon>
        <taxon>Mucilaginibacter</taxon>
    </lineage>
</organism>
<keyword evidence="1" id="KW-1133">Transmembrane helix</keyword>
<dbReference type="AlphaFoldDB" id="H1Y660"/>
<keyword evidence="1" id="KW-0472">Membrane</keyword>
<proteinExistence type="predicted"/>
<dbReference type="OrthoDB" id="9771725at2"/>
<evidence type="ECO:0000256" key="1">
    <source>
        <dbReference type="SAM" id="Phobius"/>
    </source>
</evidence>
<feature type="transmembrane region" description="Helical" evidence="1">
    <location>
        <begin position="12"/>
        <end position="30"/>
    </location>
</feature>
<dbReference type="HOGENOM" id="CLU_054524_0_0_10"/>
<dbReference type="InterPro" id="IPR052336">
    <property type="entry name" value="MlaD_Phospholipid_Transporter"/>
</dbReference>
<dbReference type="RefSeq" id="WP_008513158.1">
    <property type="nucleotide sequence ID" value="NZ_CM001403.1"/>
</dbReference>
<accession>H1Y660</accession>
<sequence>MAKQSENNIKLGVFVLAGLIVMIVSFYMIGNNASMFGSGFVLKARFNNLNGLMEGNNVLFSGIQAGTVKSINIVNDTTIEVSMLIDSKVTAYIHTNAEAAIGTEGLMGNKVINIQPVKPNSPVVKSGDLLAAQKLASMDQMLQTLSKTNNNIATISEVLKTTVLKLDTSAIFNVLNDKNIGISLRSSLKNINNASSNASDMTNGLNQIVIHLKQGKGAAGLLLSDTAFAGNLNIAVIKLRSASDNADKMTGQLNSMAGNINHDLAYGKGPLHALLRDSVITEKLNASMDNVQKGTDGFNQIVQALKHNFLVRGYFKTQAKKQQKDSINRQTMK</sequence>
<keyword evidence="1" id="KW-0812">Transmembrane</keyword>